<reference evidence="2" key="1">
    <citation type="journal article" date="2019" name="Int. J. Syst. Evol. Microbiol.">
        <title>The Global Catalogue of Microorganisms (GCM) 10K type strain sequencing project: providing services to taxonomists for standard genome sequencing and annotation.</title>
        <authorList>
            <consortium name="The Broad Institute Genomics Platform"/>
            <consortium name="The Broad Institute Genome Sequencing Center for Infectious Disease"/>
            <person name="Wu L."/>
            <person name="Ma J."/>
        </authorList>
    </citation>
    <scope>NUCLEOTIDE SEQUENCE [LARGE SCALE GENOMIC DNA]</scope>
    <source>
        <strain evidence="2">JCM 17326</strain>
    </source>
</reference>
<accession>A0ABP6WEW1</accession>
<organism evidence="1 2">
    <name type="scientific">Nonomuraea rosea</name>
    <dbReference type="NCBI Taxonomy" id="638574"/>
    <lineage>
        <taxon>Bacteria</taxon>
        <taxon>Bacillati</taxon>
        <taxon>Actinomycetota</taxon>
        <taxon>Actinomycetes</taxon>
        <taxon>Streptosporangiales</taxon>
        <taxon>Streptosporangiaceae</taxon>
        <taxon>Nonomuraea</taxon>
    </lineage>
</organism>
<evidence type="ECO:0000313" key="2">
    <source>
        <dbReference type="Proteomes" id="UP001500630"/>
    </source>
</evidence>
<dbReference type="EMBL" id="BAABDQ010000006">
    <property type="protein sequence ID" value="GAA3550821.1"/>
    <property type="molecule type" value="Genomic_DNA"/>
</dbReference>
<name>A0ABP6WEW1_9ACTN</name>
<sequence length="267" mass="28302">MTYAFGAAPRLSTEVRVGGVLTDASTVSLSILLPDGTVDGPFTPVHDGPGLYHHDYPSTQSGRHVARWVTAGPVGADEEVFDVAALWGEAGVISLRAAKKQLNIDEDDTDDDEEIADHLRSVTAVCERYAGALVRATHTEKHTGGYALALNHVPALELVSVVAIRTGGVGQDVADLDLDGPTGIVTRLDGGKMYGPLRATYVAGRTDIPANVSQAAKILLQHLWETQRGTMGGVRTGGSDEVYDPRFGFSIPRRVLELLGEQPPGIA</sequence>
<comment type="caution">
    <text evidence="1">The sequence shown here is derived from an EMBL/GenBank/DDBJ whole genome shotgun (WGS) entry which is preliminary data.</text>
</comment>
<dbReference type="RefSeq" id="WP_345562743.1">
    <property type="nucleotide sequence ID" value="NZ_BAABDQ010000006.1"/>
</dbReference>
<evidence type="ECO:0000313" key="1">
    <source>
        <dbReference type="EMBL" id="GAA3550821.1"/>
    </source>
</evidence>
<keyword evidence="2" id="KW-1185">Reference proteome</keyword>
<dbReference type="Proteomes" id="UP001500630">
    <property type="component" value="Unassembled WGS sequence"/>
</dbReference>
<dbReference type="Gene3D" id="1.10.3230.30">
    <property type="entry name" value="Phage gp6-like head-tail connector protein"/>
    <property type="match status" value="1"/>
</dbReference>
<proteinExistence type="predicted"/>
<gene>
    <name evidence="1" type="ORF">GCM10022419_033870</name>
</gene>
<protein>
    <submittedName>
        <fullName evidence="1">Uncharacterized protein</fullName>
    </submittedName>
</protein>